<dbReference type="InterPro" id="IPR011707">
    <property type="entry name" value="Cu-oxidase-like_N"/>
</dbReference>
<proteinExistence type="predicted"/>
<keyword evidence="3" id="KW-0186">Copper</keyword>
<accession>A0ABP8UD36</accession>
<dbReference type="PANTHER" id="PTHR11709:SF394">
    <property type="entry name" value="FI03373P-RELATED"/>
    <property type="match status" value="1"/>
</dbReference>
<name>A0ABP8UD36_9ACTN</name>
<reference evidence="8" key="1">
    <citation type="journal article" date="2019" name="Int. J. Syst. Evol. Microbiol.">
        <title>The Global Catalogue of Microorganisms (GCM) 10K type strain sequencing project: providing services to taxonomists for standard genome sequencing and annotation.</title>
        <authorList>
            <consortium name="The Broad Institute Genomics Platform"/>
            <consortium name="The Broad Institute Genome Sequencing Center for Infectious Disease"/>
            <person name="Wu L."/>
            <person name="Ma J."/>
        </authorList>
    </citation>
    <scope>NUCLEOTIDE SEQUENCE [LARGE SCALE GENOMIC DNA]</scope>
    <source>
        <strain evidence="8">JCM 17939</strain>
    </source>
</reference>
<dbReference type="SUPFAM" id="SSF49503">
    <property type="entry name" value="Cupredoxins"/>
    <property type="match status" value="3"/>
</dbReference>
<dbReference type="Proteomes" id="UP001501442">
    <property type="component" value="Unassembled WGS sequence"/>
</dbReference>
<keyword evidence="2" id="KW-0560">Oxidoreductase</keyword>
<dbReference type="InterPro" id="IPR002355">
    <property type="entry name" value="Cu_oxidase_Cu_BS"/>
</dbReference>
<protein>
    <submittedName>
        <fullName evidence="7">Multicopper oxidase family protein</fullName>
    </submittedName>
</protein>
<dbReference type="InterPro" id="IPR011706">
    <property type="entry name" value="Cu-oxidase_C"/>
</dbReference>
<dbReference type="CDD" id="cd13896">
    <property type="entry name" value="CuRO_3_CopA"/>
    <property type="match status" value="1"/>
</dbReference>
<dbReference type="PROSITE" id="PS51318">
    <property type="entry name" value="TAT"/>
    <property type="match status" value="1"/>
</dbReference>
<dbReference type="InterPro" id="IPR045087">
    <property type="entry name" value="Cu-oxidase_fam"/>
</dbReference>
<dbReference type="Gene3D" id="2.60.40.420">
    <property type="entry name" value="Cupredoxins - blue copper proteins"/>
    <property type="match status" value="2"/>
</dbReference>
<organism evidence="7 8">
    <name type="scientific">Actinoallomurus vinaceus</name>
    <dbReference type="NCBI Taxonomy" id="1080074"/>
    <lineage>
        <taxon>Bacteria</taxon>
        <taxon>Bacillati</taxon>
        <taxon>Actinomycetota</taxon>
        <taxon>Actinomycetes</taxon>
        <taxon>Streptosporangiales</taxon>
        <taxon>Thermomonosporaceae</taxon>
        <taxon>Actinoallomurus</taxon>
    </lineage>
</organism>
<evidence type="ECO:0000259" key="6">
    <source>
        <dbReference type="Pfam" id="PF07732"/>
    </source>
</evidence>
<dbReference type="PROSITE" id="PS00080">
    <property type="entry name" value="MULTICOPPER_OXIDASE2"/>
    <property type="match status" value="1"/>
</dbReference>
<evidence type="ECO:0000313" key="8">
    <source>
        <dbReference type="Proteomes" id="UP001501442"/>
    </source>
</evidence>
<dbReference type="InterPro" id="IPR034279">
    <property type="entry name" value="CuRO_3_CopA"/>
</dbReference>
<dbReference type="Pfam" id="PF07732">
    <property type="entry name" value="Cu-oxidase_3"/>
    <property type="match status" value="1"/>
</dbReference>
<evidence type="ECO:0000313" key="7">
    <source>
        <dbReference type="EMBL" id="GAA4629376.1"/>
    </source>
</evidence>
<evidence type="ECO:0000256" key="1">
    <source>
        <dbReference type="ARBA" id="ARBA00022723"/>
    </source>
</evidence>
<keyword evidence="1" id="KW-0479">Metal-binding</keyword>
<feature type="domain" description="Plastocyanin-like" evidence="6">
    <location>
        <begin position="70"/>
        <end position="173"/>
    </location>
</feature>
<evidence type="ECO:0000256" key="2">
    <source>
        <dbReference type="ARBA" id="ARBA00023002"/>
    </source>
</evidence>
<dbReference type="Pfam" id="PF07731">
    <property type="entry name" value="Cu-oxidase_2"/>
    <property type="match status" value="1"/>
</dbReference>
<dbReference type="CDD" id="cd13870">
    <property type="entry name" value="CuRO_2_CopA_like_1"/>
    <property type="match status" value="1"/>
</dbReference>
<evidence type="ECO:0000259" key="4">
    <source>
        <dbReference type="Pfam" id="PF00394"/>
    </source>
</evidence>
<dbReference type="InterPro" id="IPR008972">
    <property type="entry name" value="Cupredoxin"/>
</dbReference>
<feature type="domain" description="Plastocyanin-like" evidence="5">
    <location>
        <begin position="380"/>
        <end position="490"/>
    </location>
</feature>
<dbReference type="CDD" id="cd13861">
    <property type="entry name" value="CuRO_1_CumA_like"/>
    <property type="match status" value="1"/>
</dbReference>
<evidence type="ECO:0000259" key="5">
    <source>
        <dbReference type="Pfam" id="PF07731"/>
    </source>
</evidence>
<feature type="domain" description="Plastocyanin-like" evidence="4">
    <location>
        <begin position="242"/>
        <end position="328"/>
    </location>
</feature>
<gene>
    <name evidence="7" type="ORF">GCM10023196_049880</name>
</gene>
<dbReference type="EMBL" id="BAABHK010000007">
    <property type="protein sequence ID" value="GAA4629376.1"/>
    <property type="molecule type" value="Genomic_DNA"/>
</dbReference>
<dbReference type="RefSeq" id="WP_345433404.1">
    <property type="nucleotide sequence ID" value="NZ_BAABHK010000007.1"/>
</dbReference>
<dbReference type="InterPro" id="IPR001117">
    <property type="entry name" value="Cu-oxidase_2nd"/>
</dbReference>
<dbReference type="PROSITE" id="PS51257">
    <property type="entry name" value="PROKAR_LIPOPROTEIN"/>
    <property type="match status" value="1"/>
</dbReference>
<sequence>MSSIDRRTLLRTGLAVSGMGLLAACAPSSTKPRWILPTDARVKAAEAARRTTGRTHAFTLSAVSGRVDLGGPTVTTWTYGGALPGREIRVRAGDIVEVRLTNHLPADTTVHWHGLTLRNDMDGAPDLTQSTVKHQQTFTYRFIAENPGTYWFHPHTGVQLDRGLYAPLIVEDAAEPGAYDHEWTVVLDDWIDGTENTPDQVLSMLRQGMGGMSGMDGMDMGPMLMGATSDLLGGDAGDVKYPHYLINGRVAAAPATFRARPRQRVRLRIINAGSDTAFRIALGGHRMRVTHTDGFPVVPVDTDALLVGMGERYDAVVTLDDGVFPLTALAEGKKSAGMALIGTGSGSRPSPSARPRQLNEKVLRYTDLKPADRVRLPSKNPDVEHRLDLTGSMTRYDWGINGHPYDPARPLPIRTGQRVRVTFRNRTTMWHPMHIHGHTFQVNGTGPRKDTVIVLPNQTVTCDFDADNPGQWMTHCHNAYHLEAGMMTVLGYRT</sequence>
<dbReference type="PANTHER" id="PTHR11709">
    <property type="entry name" value="MULTI-COPPER OXIDASE"/>
    <property type="match status" value="1"/>
</dbReference>
<dbReference type="Pfam" id="PF00394">
    <property type="entry name" value="Cu-oxidase"/>
    <property type="match status" value="1"/>
</dbReference>
<dbReference type="InterPro" id="IPR006311">
    <property type="entry name" value="TAT_signal"/>
</dbReference>
<evidence type="ECO:0000256" key="3">
    <source>
        <dbReference type="ARBA" id="ARBA00023008"/>
    </source>
</evidence>
<keyword evidence="8" id="KW-1185">Reference proteome</keyword>
<comment type="caution">
    <text evidence="7">The sequence shown here is derived from an EMBL/GenBank/DDBJ whole genome shotgun (WGS) entry which is preliminary data.</text>
</comment>